<feature type="transmembrane region" description="Helical" evidence="9">
    <location>
        <begin position="141"/>
        <end position="160"/>
    </location>
</feature>
<dbReference type="PROSITE" id="PS00216">
    <property type="entry name" value="SUGAR_TRANSPORT_1"/>
    <property type="match status" value="2"/>
</dbReference>
<dbReference type="Pfam" id="PF07690">
    <property type="entry name" value="MFS_1"/>
    <property type="match status" value="1"/>
</dbReference>
<evidence type="ECO:0000256" key="4">
    <source>
        <dbReference type="ARBA" id="ARBA00022448"/>
    </source>
</evidence>
<evidence type="ECO:0000256" key="9">
    <source>
        <dbReference type="SAM" id="Phobius"/>
    </source>
</evidence>
<dbReference type="PRINTS" id="PR01035">
    <property type="entry name" value="TCRTETA"/>
</dbReference>
<evidence type="ECO:0000256" key="8">
    <source>
        <dbReference type="ARBA" id="ARBA00023136"/>
    </source>
</evidence>
<comment type="similarity">
    <text evidence="3">Belongs to the major facilitator superfamily. TCR/Tet family.</text>
</comment>
<keyword evidence="7 9" id="KW-1133">Transmembrane helix</keyword>
<dbReference type="PANTHER" id="PTHR23517">
    <property type="entry name" value="RESISTANCE PROTEIN MDTM, PUTATIVE-RELATED-RELATED"/>
    <property type="match status" value="1"/>
</dbReference>
<dbReference type="InterPro" id="IPR005829">
    <property type="entry name" value="Sugar_transporter_CS"/>
</dbReference>
<dbReference type="GO" id="GO:0022857">
    <property type="term" value="F:transmembrane transporter activity"/>
    <property type="evidence" value="ECO:0007669"/>
    <property type="project" value="InterPro"/>
</dbReference>
<keyword evidence="4" id="KW-0813">Transport</keyword>
<dbReference type="CDD" id="cd17325">
    <property type="entry name" value="MFS_MdtG_SLC18_like"/>
    <property type="match status" value="1"/>
</dbReference>
<feature type="transmembrane region" description="Helical" evidence="9">
    <location>
        <begin position="360"/>
        <end position="376"/>
    </location>
</feature>
<evidence type="ECO:0000313" key="11">
    <source>
        <dbReference type="EMBL" id="CAA9541382.1"/>
    </source>
</evidence>
<gene>
    <name evidence="11" type="ORF">AVDCRST_MAG43-179</name>
</gene>
<evidence type="ECO:0000256" key="6">
    <source>
        <dbReference type="ARBA" id="ARBA00022692"/>
    </source>
</evidence>
<feature type="transmembrane region" description="Helical" evidence="9">
    <location>
        <begin position="16"/>
        <end position="41"/>
    </location>
</feature>
<dbReference type="InterPro" id="IPR050171">
    <property type="entry name" value="MFS_Transporters"/>
</dbReference>
<reference evidence="11" key="1">
    <citation type="submission" date="2020-02" db="EMBL/GenBank/DDBJ databases">
        <authorList>
            <person name="Meier V. D."/>
        </authorList>
    </citation>
    <scope>NUCLEOTIDE SEQUENCE</scope>
    <source>
        <strain evidence="11">AVDCRST_MAG43</strain>
    </source>
</reference>
<dbReference type="PANTHER" id="PTHR23517:SF3">
    <property type="entry name" value="INTEGRAL MEMBRANE TRANSPORT PROTEIN"/>
    <property type="match status" value="1"/>
</dbReference>
<feature type="domain" description="Major facilitator superfamily (MFS) profile" evidence="10">
    <location>
        <begin position="16"/>
        <end position="404"/>
    </location>
</feature>
<proteinExistence type="inferred from homology"/>
<dbReference type="InterPro" id="IPR020846">
    <property type="entry name" value="MFS_dom"/>
</dbReference>
<evidence type="ECO:0000256" key="2">
    <source>
        <dbReference type="ARBA" id="ARBA00004651"/>
    </source>
</evidence>
<dbReference type="InterPro" id="IPR001958">
    <property type="entry name" value="Tet-R_TetA/multi-R_MdtG-like"/>
</dbReference>
<feature type="transmembrane region" description="Helical" evidence="9">
    <location>
        <begin position="172"/>
        <end position="190"/>
    </location>
</feature>
<dbReference type="Gene3D" id="1.20.1720.10">
    <property type="entry name" value="Multidrug resistance protein D"/>
    <property type="match status" value="1"/>
</dbReference>
<organism evidence="11">
    <name type="scientific">uncultured Thermomicrobiales bacterium</name>
    <dbReference type="NCBI Taxonomy" id="1645740"/>
    <lineage>
        <taxon>Bacteria</taxon>
        <taxon>Pseudomonadati</taxon>
        <taxon>Thermomicrobiota</taxon>
        <taxon>Thermomicrobia</taxon>
        <taxon>Thermomicrobiales</taxon>
        <taxon>environmental samples</taxon>
    </lineage>
</organism>
<dbReference type="SUPFAM" id="SSF103473">
    <property type="entry name" value="MFS general substrate transporter"/>
    <property type="match status" value="1"/>
</dbReference>
<feature type="transmembrane region" description="Helical" evidence="9">
    <location>
        <begin position="262"/>
        <end position="284"/>
    </location>
</feature>
<keyword evidence="5" id="KW-1003">Cell membrane</keyword>
<feature type="transmembrane region" description="Helical" evidence="9">
    <location>
        <begin position="218"/>
        <end position="242"/>
    </location>
</feature>
<feature type="transmembrane region" description="Helical" evidence="9">
    <location>
        <begin position="382"/>
        <end position="398"/>
    </location>
</feature>
<feature type="transmembrane region" description="Helical" evidence="9">
    <location>
        <begin position="47"/>
        <end position="69"/>
    </location>
</feature>
<dbReference type="InterPro" id="IPR036259">
    <property type="entry name" value="MFS_trans_sf"/>
</dbReference>
<name>A0A6J4U5K7_9BACT</name>
<dbReference type="AlphaFoldDB" id="A0A6J4U5K7"/>
<feature type="transmembrane region" description="Helical" evidence="9">
    <location>
        <begin position="81"/>
        <end position="101"/>
    </location>
</feature>
<accession>A0A6J4U5K7</accession>
<protein>
    <recommendedName>
        <fullName evidence="10">Major facilitator superfamily (MFS) profile domain-containing protein</fullName>
    </recommendedName>
</protein>
<dbReference type="InterPro" id="IPR011701">
    <property type="entry name" value="MFS"/>
</dbReference>
<feature type="transmembrane region" description="Helical" evidence="9">
    <location>
        <begin position="291"/>
        <end position="310"/>
    </location>
</feature>
<dbReference type="Gene3D" id="1.20.1250.20">
    <property type="entry name" value="MFS general substrate transporter like domains"/>
    <property type="match status" value="1"/>
</dbReference>
<dbReference type="GO" id="GO:0005886">
    <property type="term" value="C:plasma membrane"/>
    <property type="evidence" value="ECO:0007669"/>
    <property type="project" value="UniProtKB-SubCell"/>
</dbReference>
<comment type="function">
    <text evidence="1">Resistance to tetracycline by an active tetracycline efflux. This is an energy-dependent process that decreases the accumulation of the antibiotic in whole cells. This protein functions as a metal-tetracycline/H(+) antiporter.</text>
</comment>
<feature type="transmembrane region" description="Helical" evidence="9">
    <location>
        <begin position="107"/>
        <end position="129"/>
    </location>
</feature>
<evidence type="ECO:0000259" key="10">
    <source>
        <dbReference type="PROSITE" id="PS50850"/>
    </source>
</evidence>
<keyword evidence="6 9" id="KW-0812">Transmembrane</keyword>
<evidence type="ECO:0000256" key="5">
    <source>
        <dbReference type="ARBA" id="ARBA00022475"/>
    </source>
</evidence>
<dbReference type="EMBL" id="CADCWI010000010">
    <property type="protein sequence ID" value="CAA9541382.1"/>
    <property type="molecule type" value="Genomic_DNA"/>
</dbReference>
<comment type="subcellular location">
    <subcellularLocation>
        <location evidence="2">Cell membrane</location>
        <topology evidence="2">Multi-pass membrane protein</topology>
    </subcellularLocation>
</comment>
<dbReference type="PROSITE" id="PS50850">
    <property type="entry name" value="MFS"/>
    <property type="match status" value="1"/>
</dbReference>
<evidence type="ECO:0000256" key="1">
    <source>
        <dbReference type="ARBA" id="ARBA00003279"/>
    </source>
</evidence>
<evidence type="ECO:0000256" key="7">
    <source>
        <dbReference type="ARBA" id="ARBA00022989"/>
    </source>
</evidence>
<evidence type="ECO:0000256" key="3">
    <source>
        <dbReference type="ARBA" id="ARBA00007520"/>
    </source>
</evidence>
<keyword evidence="8 9" id="KW-0472">Membrane</keyword>
<sequence>MARRTELGLDRQARTILVWMCVLIAANQLGFGAIVPVIALYAEEFGVTQTAIGLTIAIYGLARFLVNVPAGGLADRFGRRATLAIGGLITIVGTVLCAVSPNYAVFLVARFISGAGAACVLTGGQIVLADIASPNNRGRVMAIYQGVFLFSVGAGAWPGGWLASEFGLASPFWANAGLAGIVTGLAWFFVPETRGLRERREGTKVQPQTLSFRQQIRVVTAIPGFLLISVVSFTAFFARTGALFNVIPLLAENEIGLAPDQIGLGIGMISIVGLVLVYPSGALVDRFGRKAVIVPSMLCSALAMLTYAAAGTFAAFLVSSAFWSAASGISGAAPAAYAADISPKGLTAATMGMYRALSDSGYVVGPLLLGFIADVISPDAALIFTAVVLLVSGITFALRSPESLPAPPDATEALKRSA</sequence>